<dbReference type="PANTHER" id="PTHR38695">
    <property type="entry name" value="AMINO ACID PERMEASE_ SLC12A DOMAIN-CONTAINING PROTEIN"/>
    <property type="match status" value="1"/>
</dbReference>
<evidence type="ECO:0000313" key="3">
    <source>
        <dbReference type="EMBL" id="KAK5175024.1"/>
    </source>
</evidence>
<evidence type="ECO:0000313" key="4">
    <source>
        <dbReference type="Proteomes" id="UP001337655"/>
    </source>
</evidence>
<dbReference type="Pfam" id="PF17648">
    <property type="entry name" value="Luciferase"/>
    <property type="match status" value="1"/>
</dbReference>
<reference evidence="3 4" key="1">
    <citation type="submission" date="2023-08" db="EMBL/GenBank/DDBJ databases">
        <title>Black Yeasts Isolated from many extreme environments.</title>
        <authorList>
            <person name="Coleine C."/>
            <person name="Stajich J.E."/>
            <person name="Selbmann L."/>
        </authorList>
    </citation>
    <scope>NUCLEOTIDE SEQUENCE [LARGE SCALE GENOMIC DNA]</scope>
    <source>
        <strain evidence="3 4">CCFEE 5935</strain>
    </source>
</reference>
<feature type="domain" description="Luciferase" evidence="2">
    <location>
        <begin position="194"/>
        <end position="261"/>
    </location>
</feature>
<dbReference type="InterPro" id="IPR040841">
    <property type="entry name" value="Luciferase_dom"/>
</dbReference>
<name>A0AAV9PLX0_9PEZI</name>
<dbReference type="PANTHER" id="PTHR38695:SF1">
    <property type="entry name" value="AMINO ACID PERMEASE_ SLC12A DOMAIN-CONTAINING PROTEIN"/>
    <property type="match status" value="1"/>
</dbReference>
<organism evidence="3 4">
    <name type="scientific">Saxophila tyrrhenica</name>
    <dbReference type="NCBI Taxonomy" id="1690608"/>
    <lineage>
        <taxon>Eukaryota</taxon>
        <taxon>Fungi</taxon>
        <taxon>Dikarya</taxon>
        <taxon>Ascomycota</taxon>
        <taxon>Pezizomycotina</taxon>
        <taxon>Dothideomycetes</taxon>
        <taxon>Dothideomycetidae</taxon>
        <taxon>Mycosphaerellales</taxon>
        <taxon>Extremaceae</taxon>
        <taxon>Saxophila</taxon>
    </lineage>
</organism>
<feature type="transmembrane region" description="Helical" evidence="1">
    <location>
        <begin position="60"/>
        <end position="77"/>
    </location>
</feature>
<dbReference type="Proteomes" id="UP001337655">
    <property type="component" value="Unassembled WGS sequence"/>
</dbReference>
<dbReference type="InterPro" id="IPR048273">
    <property type="entry name" value="Luciferase"/>
</dbReference>
<dbReference type="EMBL" id="JAVRRT010000001">
    <property type="protein sequence ID" value="KAK5175024.1"/>
    <property type="molecule type" value="Genomic_DNA"/>
</dbReference>
<proteinExistence type="predicted"/>
<gene>
    <name evidence="3" type="ORF">LTR77_000160</name>
</gene>
<protein>
    <recommendedName>
        <fullName evidence="2">Luciferase domain-containing protein</fullName>
    </recommendedName>
</protein>
<evidence type="ECO:0000259" key="2">
    <source>
        <dbReference type="Pfam" id="PF17648"/>
    </source>
</evidence>
<evidence type="ECO:0000256" key="1">
    <source>
        <dbReference type="SAM" id="Phobius"/>
    </source>
</evidence>
<keyword evidence="1" id="KW-1133">Transmembrane helix</keyword>
<dbReference type="AlphaFoldDB" id="A0AAV9PLX0"/>
<keyword evidence="1" id="KW-0812">Transmembrane</keyword>
<keyword evidence="4" id="KW-1185">Reference proteome</keyword>
<dbReference type="RefSeq" id="XP_064663662.1">
    <property type="nucleotide sequence ID" value="XM_064797428.1"/>
</dbReference>
<keyword evidence="1" id="KW-0472">Membrane</keyword>
<comment type="caution">
    <text evidence="3">The sequence shown here is derived from an EMBL/GenBank/DDBJ whole genome shotgun (WGS) entry which is preliminary data.</text>
</comment>
<sequence length="273" mass="30748">MDPSTESLMHMPNAFRYWSEIPLYMKILAVNALPIAYVTAELVDGYNNWHALGQGGLPHNFLGYLINLVITVVFAKRDTKGTECYRKPERYAMGWGEAGKEERERVTKGWGLGKVGRRGGEAGEAKWYVAPQREHYARRGVDPQLKTAYFDGFTQLADKHTDSLAWSTSVLERHGQALFLKESYSIPTLIAKCKREVAHIHESDLSAHVLLSFADAKRVIEEGWGERHRLTGTRFLPLGYTMLYAPRDKGEVEVLLGILEAGMRYAESNGKAS</sequence>
<dbReference type="GeneID" id="89921512"/>
<feature type="transmembrane region" description="Helical" evidence="1">
    <location>
        <begin position="21"/>
        <end position="40"/>
    </location>
</feature>
<accession>A0AAV9PLX0</accession>